<comment type="caution">
    <text evidence="1">The sequence shown here is derived from an EMBL/GenBank/DDBJ whole genome shotgun (WGS) entry which is preliminary data.</text>
</comment>
<proteinExistence type="predicted"/>
<protein>
    <submittedName>
        <fullName evidence="1">Uncharacterized protein</fullName>
    </submittedName>
</protein>
<dbReference type="EMBL" id="JAHXZJ010000374">
    <property type="protein sequence ID" value="KAH0560745.1"/>
    <property type="molecule type" value="Genomic_DNA"/>
</dbReference>
<dbReference type="Proteomes" id="UP000826195">
    <property type="component" value="Unassembled WGS sequence"/>
</dbReference>
<reference evidence="1 2" key="1">
    <citation type="journal article" date="2021" name="J. Hered.">
        <title>A chromosome-level genome assembly of the parasitoid wasp, Cotesia glomerata (Hymenoptera: Braconidae).</title>
        <authorList>
            <person name="Pinto B.J."/>
            <person name="Weis J.J."/>
            <person name="Gamble T."/>
            <person name="Ode P.J."/>
            <person name="Paul R."/>
            <person name="Zaspel J.M."/>
        </authorList>
    </citation>
    <scope>NUCLEOTIDE SEQUENCE [LARGE SCALE GENOMIC DNA]</scope>
    <source>
        <strain evidence="1">CgM1</strain>
    </source>
</reference>
<organism evidence="1 2">
    <name type="scientific">Cotesia glomerata</name>
    <name type="common">Lepidopteran parasitic wasp</name>
    <name type="synonym">Apanteles glomeratus</name>
    <dbReference type="NCBI Taxonomy" id="32391"/>
    <lineage>
        <taxon>Eukaryota</taxon>
        <taxon>Metazoa</taxon>
        <taxon>Ecdysozoa</taxon>
        <taxon>Arthropoda</taxon>
        <taxon>Hexapoda</taxon>
        <taxon>Insecta</taxon>
        <taxon>Pterygota</taxon>
        <taxon>Neoptera</taxon>
        <taxon>Endopterygota</taxon>
        <taxon>Hymenoptera</taxon>
        <taxon>Apocrita</taxon>
        <taxon>Ichneumonoidea</taxon>
        <taxon>Braconidae</taxon>
        <taxon>Microgastrinae</taxon>
        <taxon>Cotesia</taxon>
    </lineage>
</organism>
<gene>
    <name evidence="1" type="ORF">KQX54_007879</name>
</gene>
<evidence type="ECO:0000313" key="1">
    <source>
        <dbReference type="EMBL" id="KAH0560745.1"/>
    </source>
</evidence>
<accession>A0AAV7IXM6</accession>
<evidence type="ECO:0000313" key="2">
    <source>
        <dbReference type="Proteomes" id="UP000826195"/>
    </source>
</evidence>
<keyword evidence="2" id="KW-1185">Reference proteome</keyword>
<sequence>MDIPCKYAPSTSLTTTRARFTRECCRMTPSTPTLPGVSYLKQPGSPLCRGFRIKPVSFDQATALKTEQKYNSGIKWIMEMLRGSGFLSFKVLFAGSSAF</sequence>
<dbReference type="AlphaFoldDB" id="A0AAV7IXM6"/>
<name>A0AAV7IXM6_COTGL</name>